<dbReference type="Gene3D" id="3.40.50.2000">
    <property type="entry name" value="Glycogen Phosphorylase B"/>
    <property type="match status" value="3"/>
</dbReference>
<dbReference type="CDD" id="cd03801">
    <property type="entry name" value="GT4_PimA-like"/>
    <property type="match status" value="1"/>
</dbReference>
<reference evidence="3" key="1">
    <citation type="submission" date="2019-01" db="EMBL/GenBank/DDBJ databases">
        <title>Genomic analysis of Salicibibacter sp. NKC3-5.</title>
        <authorList>
            <person name="Oh Y.J."/>
        </authorList>
    </citation>
    <scope>NUCLEOTIDE SEQUENCE [LARGE SCALE GENOMIC DNA]</scope>
    <source>
        <strain evidence="3">NKC3-5</strain>
    </source>
</reference>
<keyword evidence="3" id="KW-1185">Reference proteome</keyword>
<dbReference type="Proteomes" id="UP000319756">
    <property type="component" value="Chromosome"/>
</dbReference>
<dbReference type="PANTHER" id="PTHR12526:SF630">
    <property type="entry name" value="GLYCOSYLTRANSFERASE"/>
    <property type="match status" value="1"/>
</dbReference>
<dbReference type="KEGG" id="sale:EPH95_18200"/>
<dbReference type="AlphaFoldDB" id="A0A514LLW4"/>
<dbReference type="PANTHER" id="PTHR12526">
    <property type="entry name" value="GLYCOSYLTRANSFERASE"/>
    <property type="match status" value="1"/>
</dbReference>
<dbReference type="GO" id="GO:0016757">
    <property type="term" value="F:glycosyltransferase activity"/>
    <property type="evidence" value="ECO:0007669"/>
    <property type="project" value="InterPro"/>
</dbReference>
<gene>
    <name evidence="2" type="ORF">EPH95_18200</name>
</gene>
<dbReference type="Pfam" id="PF00534">
    <property type="entry name" value="Glycos_transf_1"/>
    <property type="match status" value="1"/>
</dbReference>
<sequence length="319" mass="36683">MGKHLLVYDLDWWVLGEKAKVIQANHPQLNISSINEVKALANKRGANYINASYRVIATLGLGIAQVLIRRNIRVDTSQIGSYNYFLNNHRVYQEWKDSIKINHRFIKEVMAKPRQFGAINPKLAHEVKHLLPGKRVNYIRPFVDSGLFRPRRPYKNKDTFVVGWVGNENRKVKNYHTLHRKIVKTFRADPAIKFVEATRSSPMTIDKMPAFYQQLDLLLITSSNEGGPAPALEAYASGVPVLSTNVGYVKEVAGPQCRSLILNSRQPVRFAQKIKEIRNDPSFHAALRKEARKRIVNHFTVEKTMDDWLKTLFFLNEDH</sequence>
<organism evidence="2 3">
    <name type="scientific">Salicibibacter halophilus</name>
    <dbReference type="NCBI Taxonomy" id="2502791"/>
    <lineage>
        <taxon>Bacteria</taxon>
        <taxon>Bacillati</taxon>
        <taxon>Bacillota</taxon>
        <taxon>Bacilli</taxon>
        <taxon>Bacillales</taxon>
        <taxon>Bacillaceae</taxon>
        <taxon>Salicibibacter</taxon>
    </lineage>
</organism>
<feature type="domain" description="Glycosyl transferase family 1" evidence="1">
    <location>
        <begin position="207"/>
        <end position="294"/>
    </location>
</feature>
<dbReference type="OrthoDB" id="9795068at2"/>
<protein>
    <submittedName>
        <fullName evidence="2">Glycosyltransferase family 1 protein</fullName>
    </submittedName>
</protein>
<dbReference type="EMBL" id="CP035485">
    <property type="protein sequence ID" value="QDI92862.1"/>
    <property type="molecule type" value="Genomic_DNA"/>
</dbReference>
<accession>A0A514LLW4</accession>
<evidence type="ECO:0000313" key="2">
    <source>
        <dbReference type="EMBL" id="QDI92862.1"/>
    </source>
</evidence>
<evidence type="ECO:0000259" key="1">
    <source>
        <dbReference type="Pfam" id="PF00534"/>
    </source>
</evidence>
<name>A0A514LLW4_9BACI</name>
<evidence type="ECO:0000313" key="3">
    <source>
        <dbReference type="Proteomes" id="UP000319756"/>
    </source>
</evidence>
<dbReference type="RefSeq" id="WP_142091357.1">
    <property type="nucleotide sequence ID" value="NZ_CP035485.1"/>
</dbReference>
<proteinExistence type="predicted"/>
<keyword evidence="2" id="KW-0808">Transferase</keyword>
<dbReference type="SUPFAM" id="SSF53756">
    <property type="entry name" value="UDP-Glycosyltransferase/glycogen phosphorylase"/>
    <property type="match status" value="1"/>
</dbReference>
<dbReference type="InterPro" id="IPR001296">
    <property type="entry name" value="Glyco_trans_1"/>
</dbReference>